<name>A0A3B0WCC4_9ZZZZ</name>
<feature type="domain" description="CheW-like" evidence="4">
    <location>
        <begin position="5"/>
        <end position="170"/>
    </location>
</feature>
<evidence type="ECO:0000256" key="3">
    <source>
        <dbReference type="ARBA" id="ARBA00022490"/>
    </source>
</evidence>
<evidence type="ECO:0000256" key="1">
    <source>
        <dbReference type="ARBA" id="ARBA00004496"/>
    </source>
</evidence>
<evidence type="ECO:0000313" key="5">
    <source>
        <dbReference type="EMBL" id="VAW47019.1"/>
    </source>
</evidence>
<dbReference type="PANTHER" id="PTHR22617">
    <property type="entry name" value="CHEMOTAXIS SENSOR HISTIDINE KINASE-RELATED"/>
    <property type="match status" value="1"/>
</dbReference>
<protein>
    <recommendedName>
        <fullName evidence="2">Chemotaxis protein CheW</fullName>
    </recommendedName>
</protein>
<dbReference type="SMART" id="SM00260">
    <property type="entry name" value="CheW"/>
    <property type="match status" value="1"/>
</dbReference>
<dbReference type="InterPro" id="IPR039315">
    <property type="entry name" value="CheW"/>
</dbReference>
<reference evidence="5" key="1">
    <citation type="submission" date="2018-06" db="EMBL/GenBank/DDBJ databases">
        <authorList>
            <person name="Zhirakovskaya E."/>
        </authorList>
    </citation>
    <scope>NUCLEOTIDE SEQUENCE</scope>
</reference>
<accession>A0A3B0WCC4</accession>
<comment type="subcellular location">
    <subcellularLocation>
        <location evidence="1">Cytoplasm</location>
    </subcellularLocation>
</comment>
<sequence length="185" mass="20100">MSESKQEFLTFVIGSEEYAVKILRVQEIRGWQEPSPLPSVPSFVKGVVNLRGTVVPIIDLREKFQLQVSYDDTTVVIVVHVITSSGERIVGLVVDAVSDVHTFDLSKLQPAPDISSSLQNQFVVGLGTIKAEAGLGSHNVQSQKELEEHGTHARMVILIDIDKLVSEGLIESIVGNESTAPVENG</sequence>
<evidence type="ECO:0000256" key="2">
    <source>
        <dbReference type="ARBA" id="ARBA00021483"/>
    </source>
</evidence>
<dbReference type="InterPro" id="IPR002545">
    <property type="entry name" value="CheW-lke_dom"/>
</dbReference>
<dbReference type="EMBL" id="UOFC01000123">
    <property type="protein sequence ID" value="VAW47019.1"/>
    <property type="molecule type" value="Genomic_DNA"/>
</dbReference>
<organism evidence="5">
    <name type="scientific">hydrothermal vent metagenome</name>
    <dbReference type="NCBI Taxonomy" id="652676"/>
    <lineage>
        <taxon>unclassified sequences</taxon>
        <taxon>metagenomes</taxon>
        <taxon>ecological metagenomes</taxon>
    </lineage>
</organism>
<dbReference type="GO" id="GO:0005829">
    <property type="term" value="C:cytosol"/>
    <property type="evidence" value="ECO:0007669"/>
    <property type="project" value="TreeGrafter"/>
</dbReference>
<dbReference type="Pfam" id="PF01584">
    <property type="entry name" value="CheW"/>
    <property type="match status" value="1"/>
</dbReference>
<dbReference type="GO" id="GO:0006935">
    <property type="term" value="P:chemotaxis"/>
    <property type="evidence" value="ECO:0007669"/>
    <property type="project" value="InterPro"/>
</dbReference>
<evidence type="ECO:0000259" key="4">
    <source>
        <dbReference type="PROSITE" id="PS50851"/>
    </source>
</evidence>
<dbReference type="Gene3D" id="2.40.50.180">
    <property type="entry name" value="CheA-289, Domain 4"/>
    <property type="match status" value="1"/>
</dbReference>
<dbReference type="Gene3D" id="2.30.30.40">
    <property type="entry name" value="SH3 Domains"/>
    <property type="match status" value="1"/>
</dbReference>
<dbReference type="SUPFAM" id="SSF50341">
    <property type="entry name" value="CheW-like"/>
    <property type="match status" value="1"/>
</dbReference>
<gene>
    <name evidence="5" type="ORF">MNBD_GAMMA03-1199</name>
</gene>
<dbReference type="AlphaFoldDB" id="A0A3B0WCC4"/>
<keyword evidence="3" id="KW-0963">Cytoplasm</keyword>
<proteinExistence type="predicted"/>
<dbReference type="GO" id="GO:0007165">
    <property type="term" value="P:signal transduction"/>
    <property type="evidence" value="ECO:0007669"/>
    <property type="project" value="InterPro"/>
</dbReference>
<dbReference type="PANTHER" id="PTHR22617:SF45">
    <property type="entry name" value="CHEMOTAXIS PROTEIN CHEW"/>
    <property type="match status" value="1"/>
</dbReference>
<dbReference type="PROSITE" id="PS50851">
    <property type="entry name" value="CHEW"/>
    <property type="match status" value="1"/>
</dbReference>
<dbReference type="InterPro" id="IPR036061">
    <property type="entry name" value="CheW-like_dom_sf"/>
</dbReference>